<dbReference type="AlphaFoldDB" id="A0A0F9UC79"/>
<organism evidence="2">
    <name type="scientific">marine sediment metagenome</name>
    <dbReference type="NCBI Taxonomy" id="412755"/>
    <lineage>
        <taxon>unclassified sequences</taxon>
        <taxon>metagenomes</taxon>
        <taxon>ecological metagenomes</taxon>
    </lineage>
</organism>
<protein>
    <recommendedName>
        <fullName evidence="1">C2H2-type domain-containing protein</fullName>
    </recommendedName>
</protein>
<dbReference type="InterPro" id="IPR003615">
    <property type="entry name" value="HNH_nuc"/>
</dbReference>
<dbReference type="PROSITE" id="PS00028">
    <property type="entry name" value="ZINC_FINGER_C2H2_1"/>
    <property type="match status" value="1"/>
</dbReference>
<gene>
    <name evidence="2" type="ORF">LCGC14_0223430</name>
</gene>
<dbReference type="InterPro" id="IPR013087">
    <property type="entry name" value="Znf_C2H2_type"/>
</dbReference>
<name>A0A0F9UC79_9ZZZZ</name>
<accession>A0A0F9UC79</accession>
<feature type="domain" description="C2H2-type" evidence="1">
    <location>
        <begin position="6"/>
        <end position="27"/>
    </location>
</feature>
<comment type="caution">
    <text evidence="2">The sequence shown here is derived from an EMBL/GenBank/DDBJ whole genome shotgun (WGS) entry which is preliminary data.</text>
</comment>
<sequence>MESLICTECDKTCGNKGALSTHFNWNHNKDFQKVTKEKLKERYKPKKYHDEAWLKGQYIDKEKSSNKIAEECGAQASTIKYWLKKFNIRTRDSSEALSKYRKENPIPHNYNGGVRHQGGYITLLRPNHPRVNKTKMPYVPEHILVMEKDLGRYIKYYGKCHKNNEQVHHINGIKTDNRIENLFLCKNNSVHSKIEGQMKALLAEIYNLKKPVIVNFNKENGKYHYELY</sequence>
<evidence type="ECO:0000313" key="2">
    <source>
        <dbReference type="EMBL" id="KKN90760.1"/>
    </source>
</evidence>
<proteinExistence type="predicted"/>
<reference evidence="2" key="1">
    <citation type="journal article" date="2015" name="Nature">
        <title>Complex archaea that bridge the gap between prokaryotes and eukaryotes.</title>
        <authorList>
            <person name="Spang A."/>
            <person name="Saw J.H."/>
            <person name="Jorgensen S.L."/>
            <person name="Zaremba-Niedzwiedzka K."/>
            <person name="Martijn J."/>
            <person name="Lind A.E."/>
            <person name="van Eijk R."/>
            <person name="Schleper C."/>
            <person name="Guy L."/>
            <person name="Ettema T.J."/>
        </authorList>
    </citation>
    <scope>NUCLEOTIDE SEQUENCE</scope>
</reference>
<evidence type="ECO:0000259" key="1">
    <source>
        <dbReference type="PROSITE" id="PS00028"/>
    </source>
</evidence>
<dbReference type="EMBL" id="LAZR01000107">
    <property type="protein sequence ID" value="KKN90760.1"/>
    <property type="molecule type" value="Genomic_DNA"/>
</dbReference>
<dbReference type="Gene3D" id="3.90.75.20">
    <property type="match status" value="1"/>
</dbReference>
<dbReference type="Pfam" id="PF13392">
    <property type="entry name" value="HNH_3"/>
    <property type="match status" value="1"/>
</dbReference>